<accession>A0A0F9FA32</accession>
<proteinExistence type="predicted"/>
<dbReference type="AlphaFoldDB" id="A0A0F9FA32"/>
<sequence length="54" mass="5962">MKVILTAAQYAELEVLVLAMQNPKSQANTTTMELQVNSTKVEYVANAVEFTLTD</sequence>
<protein>
    <submittedName>
        <fullName evidence="1">Uncharacterized protein</fullName>
    </submittedName>
</protein>
<comment type="caution">
    <text evidence="1">The sequence shown here is derived from an EMBL/GenBank/DDBJ whole genome shotgun (WGS) entry which is preliminary data.</text>
</comment>
<organism evidence="1">
    <name type="scientific">marine sediment metagenome</name>
    <dbReference type="NCBI Taxonomy" id="412755"/>
    <lineage>
        <taxon>unclassified sequences</taxon>
        <taxon>metagenomes</taxon>
        <taxon>ecological metagenomes</taxon>
    </lineage>
</organism>
<gene>
    <name evidence="1" type="ORF">LCGC14_1977980</name>
</gene>
<reference evidence="1" key="1">
    <citation type="journal article" date="2015" name="Nature">
        <title>Complex archaea that bridge the gap between prokaryotes and eukaryotes.</title>
        <authorList>
            <person name="Spang A."/>
            <person name="Saw J.H."/>
            <person name="Jorgensen S.L."/>
            <person name="Zaremba-Niedzwiedzka K."/>
            <person name="Martijn J."/>
            <person name="Lind A.E."/>
            <person name="van Eijk R."/>
            <person name="Schleper C."/>
            <person name="Guy L."/>
            <person name="Ettema T.J."/>
        </authorList>
    </citation>
    <scope>NUCLEOTIDE SEQUENCE</scope>
</reference>
<name>A0A0F9FA32_9ZZZZ</name>
<dbReference type="EMBL" id="LAZR01022077">
    <property type="protein sequence ID" value="KKL83118.1"/>
    <property type="molecule type" value="Genomic_DNA"/>
</dbReference>
<evidence type="ECO:0000313" key="1">
    <source>
        <dbReference type="EMBL" id="KKL83118.1"/>
    </source>
</evidence>